<gene>
    <name evidence="2" type="ORF">RM877_37150</name>
</gene>
<accession>A0ABD5F105</accession>
<evidence type="ECO:0000256" key="1">
    <source>
        <dbReference type="SAM" id="MobiDB-lite"/>
    </source>
</evidence>
<name>A0ABD5F105_9ACTN</name>
<dbReference type="EMBL" id="JAVRES010000041">
    <property type="protein sequence ID" value="MDT0440284.1"/>
    <property type="molecule type" value="Genomic_DNA"/>
</dbReference>
<dbReference type="Proteomes" id="UP001183535">
    <property type="component" value="Unassembled WGS sequence"/>
</dbReference>
<keyword evidence="3" id="KW-1185">Reference proteome</keyword>
<feature type="compositionally biased region" description="Basic and acidic residues" evidence="1">
    <location>
        <begin position="41"/>
        <end position="64"/>
    </location>
</feature>
<evidence type="ECO:0000313" key="3">
    <source>
        <dbReference type="Proteomes" id="UP001183535"/>
    </source>
</evidence>
<feature type="region of interest" description="Disordered" evidence="1">
    <location>
        <begin position="38"/>
        <end position="64"/>
    </location>
</feature>
<comment type="caution">
    <text evidence="2">The sequence shown here is derived from an EMBL/GenBank/DDBJ whole genome shotgun (WGS) entry which is preliminary data.</text>
</comment>
<dbReference type="RefSeq" id="WP_141721439.1">
    <property type="nucleotide sequence ID" value="NZ_JAVRES010000041.1"/>
</dbReference>
<protein>
    <submittedName>
        <fullName evidence="2">Uncharacterized protein</fullName>
    </submittedName>
</protein>
<proteinExistence type="predicted"/>
<organism evidence="2 3">
    <name type="scientific">Streptomyces doudnae</name>
    <dbReference type="NCBI Taxonomy" id="3075536"/>
    <lineage>
        <taxon>Bacteria</taxon>
        <taxon>Bacillati</taxon>
        <taxon>Actinomycetota</taxon>
        <taxon>Actinomycetes</taxon>
        <taxon>Kitasatosporales</taxon>
        <taxon>Streptomycetaceae</taxon>
        <taxon>Streptomyces</taxon>
    </lineage>
</organism>
<dbReference type="AlphaFoldDB" id="A0ABD5F105"/>
<evidence type="ECO:0000313" key="2">
    <source>
        <dbReference type="EMBL" id="MDT0440284.1"/>
    </source>
</evidence>
<sequence>MPPASWIHWAMPVSEPRLLLPPEYTEVSLLSHCFSVGDSESWPKRSASDRGSTDFSRSERYNGS</sequence>
<reference evidence="3" key="1">
    <citation type="submission" date="2023-07" db="EMBL/GenBank/DDBJ databases">
        <title>30 novel species of actinomycetes from the DSMZ collection.</title>
        <authorList>
            <person name="Nouioui I."/>
        </authorList>
    </citation>
    <scope>NUCLEOTIDE SEQUENCE [LARGE SCALE GENOMIC DNA]</scope>
    <source>
        <strain evidence="3">DSM 41981</strain>
    </source>
</reference>